<sequence length="797" mass="92084">MKQDNYLTIVKLYFIISSIFMFVACAQENQINAEAIKNIKKIEKLMEIARSKSIDVTREESTLWFSKEFLKFANWDEANKDKVEKLFGYDSYYAKDKEKFAEELPDLERQKVTEMLNNAIYNLEKVIDGSVKRRPVNKINWGNIEVANNALKSNGKPVFLFDYFSKTVGAKLTDSSIYNDHLGGIFHGGQRLYEVNMDRAVNPFILNEDGTFNPDKLELITEIPDTNVGFLILWNMGMPQWIHDKEPEVTKGRSLFTGFDIDNPLMRDVWSKVMKKTGQLTKGKKVTQLGYILSNEPHWFSEKGHWTQNFKEMNSISSYTLNKFRNWLSEKYNENIGLLNENWKSSYSDFNAIEIEIPMDKVLRGQPIWYDWCRYNMDRSTEWFTYLQAQLRETNPDADTHIKVMPKMFRDDYRSHGIDLEALTEVTSMIGNDAKTMGGRSFRSKKPEKWEEKYAYWWDEMSLPFDFLESVAPNKINVNSETHYLSASAWKDLNTSPDYVRNVFWLSTLQGMDVGISWFWARDSDGSPEDRLEGELNFFDPALAGSYAGSANMQPQMVNEVAQVYMDMNSFSDEIMALREQRRPLRIFHSETSAINKKNQMTQQFELYESLFFEGFPVGYATEKIINKQDNSIWEAILVYKTEYVTAREFEALQGYLNKGGTIIVDSKESLSLNEYGIKREKVLSNNKGTLIVMDGNVSAQDLKSIALKTINESLPEIVLKEDNGTSYKGCTWRVVKNDDGRYIINILNIGKNNATLNLEFKNGKKANIINMMNGLTLNNTFDIKSNGVLLLEVSDK</sequence>
<proteinExistence type="predicted"/>
<dbReference type="Proteomes" id="UP000306229">
    <property type="component" value="Chromosome"/>
</dbReference>
<organism evidence="2 3">
    <name type="scientific">Aureibaculum algae</name>
    <dbReference type="NCBI Taxonomy" id="2584122"/>
    <lineage>
        <taxon>Bacteria</taxon>
        <taxon>Pseudomonadati</taxon>
        <taxon>Bacteroidota</taxon>
        <taxon>Flavobacteriia</taxon>
        <taxon>Flavobacteriales</taxon>
        <taxon>Flavobacteriaceae</taxon>
        <taxon>Aureibaculum</taxon>
    </lineage>
</organism>
<evidence type="ECO:0000313" key="3">
    <source>
        <dbReference type="Proteomes" id="UP000306229"/>
    </source>
</evidence>
<keyword evidence="1" id="KW-0812">Transmembrane</keyword>
<protein>
    <submittedName>
        <fullName evidence="2">Glycoside hydrolase family 42</fullName>
    </submittedName>
</protein>
<dbReference type="RefSeq" id="WP_138948537.1">
    <property type="nucleotide sequence ID" value="NZ_CP040749.1"/>
</dbReference>
<dbReference type="OrthoDB" id="1387316at2"/>
<dbReference type="InterPro" id="IPR017853">
    <property type="entry name" value="GH"/>
</dbReference>
<gene>
    <name evidence="2" type="ORF">FF125_03845</name>
</gene>
<keyword evidence="2" id="KW-0378">Hydrolase</keyword>
<dbReference type="Gene3D" id="3.20.20.80">
    <property type="entry name" value="Glycosidases"/>
    <property type="match status" value="1"/>
</dbReference>
<keyword evidence="1" id="KW-1133">Transmembrane helix</keyword>
<evidence type="ECO:0000256" key="1">
    <source>
        <dbReference type="SAM" id="Phobius"/>
    </source>
</evidence>
<keyword evidence="1" id="KW-0472">Membrane</keyword>
<dbReference type="AlphaFoldDB" id="A0A5B7TRL2"/>
<reference evidence="2 3" key="1">
    <citation type="submission" date="2019-05" db="EMBL/GenBank/DDBJ databases">
        <title>Algicella ahnfeltiae gen. nov., sp. nov., a novel marine bacterium of the family Flavobacteriaceae isolated from a red alga.</title>
        <authorList>
            <person name="Nedashkovskaya O.I."/>
            <person name="Kukhlevskiy A.D."/>
            <person name="Kim S.-G."/>
            <person name="Zhukova N.V."/>
            <person name="Mikhailov V.V."/>
        </authorList>
    </citation>
    <scope>NUCLEOTIDE SEQUENCE [LARGE SCALE GENOMIC DNA]</scope>
    <source>
        <strain evidence="2 3">10Alg115</strain>
    </source>
</reference>
<dbReference type="SUPFAM" id="SSF51445">
    <property type="entry name" value="(Trans)glycosidases"/>
    <property type="match status" value="1"/>
</dbReference>
<keyword evidence="3" id="KW-1185">Reference proteome</keyword>
<evidence type="ECO:0000313" key="2">
    <source>
        <dbReference type="EMBL" id="QCX37607.1"/>
    </source>
</evidence>
<name>A0A5B7TRL2_9FLAO</name>
<dbReference type="PROSITE" id="PS51257">
    <property type="entry name" value="PROKAR_LIPOPROTEIN"/>
    <property type="match status" value="1"/>
</dbReference>
<dbReference type="KEGG" id="fbe:FF125_03845"/>
<accession>A0A5B7TRL2</accession>
<dbReference type="EMBL" id="CP040749">
    <property type="protein sequence ID" value="QCX37607.1"/>
    <property type="molecule type" value="Genomic_DNA"/>
</dbReference>
<dbReference type="GO" id="GO:0016787">
    <property type="term" value="F:hydrolase activity"/>
    <property type="evidence" value="ECO:0007669"/>
    <property type="project" value="UniProtKB-KW"/>
</dbReference>
<feature type="transmembrane region" description="Helical" evidence="1">
    <location>
        <begin position="7"/>
        <end position="24"/>
    </location>
</feature>